<dbReference type="EMBL" id="KN832987">
    <property type="protein sequence ID" value="KIM84455.1"/>
    <property type="molecule type" value="Genomic_DNA"/>
</dbReference>
<evidence type="ECO:0000313" key="3">
    <source>
        <dbReference type="EMBL" id="KIM84455.1"/>
    </source>
</evidence>
<reference evidence="4" key="2">
    <citation type="submission" date="2015-01" db="EMBL/GenBank/DDBJ databases">
        <title>Evolutionary Origins and Diversification of the Mycorrhizal Mutualists.</title>
        <authorList>
            <consortium name="DOE Joint Genome Institute"/>
            <consortium name="Mycorrhizal Genomics Consortium"/>
            <person name="Kohler A."/>
            <person name="Kuo A."/>
            <person name="Nagy L.G."/>
            <person name="Floudas D."/>
            <person name="Copeland A."/>
            <person name="Barry K.W."/>
            <person name="Cichocki N."/>
            <person name="Veneault-Fourrey C."/>
            <person name="LaButti K."/>
            <person name="Lindquist E.A."/>
            <person name="Lipzen A."/>
            <person name="Lundell T."/>
            <person name="Morin E."/>
            <person name="Murat C."/>
            <person name="Riley R."/>
            <person name="Ohm R."/>
            <person name="Sun H."/>
            <person name="Tunlid A."/>
            <person name="Henrissat B."/>
            <person name="Grigoriev I.V."/>
            <person name="Hibbett D.S."/>
            <person name="Martin F."/>
        </authorList>
    </citation>
    <scope>NUCLEOTIDE SEQUENCE [LARGE SCALE GENOMIC DNA]</scope>
    <source>
        <strain evidence="4">F 1598</strain>
    </source>
</reference>
<accession>A0A0C3FJ52</accession>
<evidence type="ECO:0000256" key="1">
    <source>
        <dbReference type="SAM" id="Phobius"/>
    </source>
</evidence>
<dbReference type="AlphaFoldDB" id="A0A0C3FJ52"/>
<keyword evidence="4" id="KW-1185">Reference proteome</keyword>
<evidence type="ECO:0000313" key="4">
    <source>
        <dbReference type="Proteomes" id="UP000054166"/>
    </source>
</evidence>
<reference evidence="3 4" key="1">
    <citation type="submission" date="2014-04" db="EMBL/GenBank/DDBJ databases">
        <authorList>
            <consortium name="DOE Joint Genome Institute"/>
            <person name="Kuo A."/>
            <person name="Tarkka M."/>
            <person name="Buscot F."/>
            <person name="Kohler A."/>
            <person name="Nagy L.G."/>
            <person name="Floudas D."/>
            <person name="Copeland A."/>
            <person name="Barry K.W."/>
            <person name="Cichocki N."/>
            <person name="Veneault-Fourrey C."/>
            <person name="LaButti K."/>
            <person name="Lindquist E.A."/>
            <person name="Lipzen A."/>
            <person name="Lundell T."/>
            <person name="Morin E."/>
            <person name="Murat C."/>
            <person name="Sun H."/>
            <person name="Tunlid A."/>
            <person name="Henrissat B."/>
            <person name="Grigoriev I.V."/>
            <person name="Hibbett D.S."/>
            <person name="Martin F."/>
            <person name="Nordberg H.P."/>
            <person name="Cantor M.N."/>
            <person name="Hua S.X."/>
        </authorList>
    </citation>
    <scope>NUCLEOTIDE SEQUENCE [LARGE SCALE GENOMIC DNA]</scope>
    <source>
        <strain evidence="3 4">F 1598</strain>
    </source>
</reference>
<keyword evidence="1" id="KW-0472">Membrane</keyword>
<dbReference type="Proteomes" id="UP000054166">
    <property type="component" value="Unassembled WGS sequence"/>
</dbReference>
<name>A0A0C3FJ52_PILCF</name>
<organism evidence="3 4">
    <name type="scientific">Piloderma croceum (strain F 1598)</name>
    <dbReference type="NCBI Taxonomy" id="765440"/>
    <lineage>
        <taxon>Eukaryota</taxon>
        <taxon>Fungi</taxon>
        <taxon>Dikarya</taxon>
        <taxon>Basidiomycota</taxon>
        <taxon>Agaricomycotina</taxon>
        <taxon>Agaricomycetes</taxon>
        <taxon>Agaricomycetidae</taxon>
        <taxon>Atheliales</taxon>
        <taxon>Atheliaceae</taxon>
        <taxon>Piloderma</taxon>
    </lineage>
</organism>
<dbReference type="STRING" id="765440.A0A0C3FJ52"/>
<dbReference type="HOGENOM" id="CLU_1611416_0_0_1"/>
<feature type="transmembrane region" description="Helical" evidence="1">
    <location>
        <begin position="66"/>
        <end position="89"/>
    </location>
</feature>
<keyword evidence="1" id="KW-0812">Transmembrane</keyword>
<dbReference type="InParanoid" id="A0A0C3FJ52"/>
<dbReference type="OrthoDB" id="2645044at2759"/>
<proteinExistence type="predicted"/>
<feature type="transmembrane region" description="Helical" evidence="1">
    <location>
        <begin position="95"/>
        <end position="114"/>
    </location>
</feature>
<feature type="domain" description="DUF6534" evidence="2">
    <location>
        <begin position="57"/>
        <end position="118"/>
    </location>
</feature>
<keyword evidence="1" id="KW-1133">Transmembrane helix</keyword>
<evidence type="ECO:0000259" key="2">
    <source>
        <dbReference type="Pfam" id="PF20152"/>
    </source>
</evidence>
<gene>
    <name evidence="3" type="ORF">PILCRDRAFT_383904</name>
</gene>
<dbReference type="InterPro" id="IPR045339">
    <property type="entry name" value="DUF6534"/>
</dbReference>
<sequence length="165" mass="18660">MQIHTSFIYLSGLQHSQMPSLRHPFASCYFETVHTSKGHVLRSIWNTATSTQLQPFHRTNSMLNTLILYTICTGMLTGLYAIVQIVVYAALPQPIVFNALYFSSVYLNALLASLNARYKLRDEFYNAGTLVFDTVRLRSPSQSKKVHLRGDGNSNDDLRVDVTNL</sequence>
<protein>
    <recommendedName>
        <fullName evidence="2">DUF6534 domain-containing protein</fullName>
    </recommendedName>
</protein>
<dbReference type="Pfam" id="PF20152">
    <property type="entry name" value="DUF6534"/>
    <property type="match status" value="1"/>
</dbReference>